<reference evidence="2 3" key="1">
    <citation type="submission" date="2019-07" db="EMBL/GenBank/DDBJ databases">
        <title>Whole genome shotgun sequence of Deinococcus cellulosilyticus NBRC 106333.</title>
        <authorList>
            <person name="Hosoyama A."/>
            <person name="Uohara A."/>
            <person name="Ohji S."/>
            <person name="Ichikawa N."/>
        </authorList>
    </citation>
    <scope>NUCLEOTIDE SEQUENCE [LARGE SCALE GENOMIC DNA]</scope>
    <source>
        <strain evidence="2 3">NBRC 106333</strain>
    </source>
</reference>
<organism evidence="2 3">
    <name type="scientific">Deinococcus cellulosilyticus (strain DSM 18568 / NBRC 106333 / KACC 11606 / 5516J-15)</name>
    <dbReference type="NCBI Taxonomy" id="1223518"/>
    <lineage>
        <taxon>Bacteria</taxon>
        <taxon>Thermotogati</taxon>
        <taxon>Deinococcota</taxon>
        <taxon>Deinococci</taxon>
        <taxon>Deinococcales</taxon>
        <taxon>Deinococcaceae</taxon>
        <taxon>Deinococcus</taxon>
    </lineage>
</organism>
<gene>
    <name evidence="2" type="ORF">DC3_50490</name>
</gene>
<name>A0A511N9A7_DEIC1</name>
<keyword evidence="1" id="KW-0472">Membrane</keyword>
<evidence type="ECO:0000256" key="1">
    <source>
        <dbReference type="SAM" id="Phobius"/>
    </source>
</evidence>
<protein>
    <submittedName>
        <fullName evidence="2">Uncharacterized protein</fullName>
    </submittedName>
</protein>
<evidence type="ECO:0000313" key="3">
    <source>
        <dbReference type="Proteomes" id="UP000321306"/>
    </source>
</evidence>
<keyword evidence="1" id="KW-0812">Transmembrane</keyword>
<feature type="transmembrane region" description="Helical" evidence="1">
    <location>
        <begin position="44"/>
        <end position="60"/>
    </location>
</feature>
<dbReference type="EMBL" id="BJXB01000034">
    <property type="protein sequence ID" value="GEM49414.1"/>
    <property type="molecule type" value="Genomic_DNA"/>
</dbReference>
<keyword evidence="3" id="KW-1185">Reference proteome</keyword>
<sequence length="166" mass="19211">MALSQQDSRLDPVFKTHDREWIYAFSGSPWQKMIQSMPQDFRRHWWLLVYTILKGLFLSFQEQLSFVGLLLGAYLLLKAEYLLRLVCTRIWTEFTVGWVFFSLRLPFAIALLVLGYLRLLGPHAVPGGLLFNGPVFLLILAFVGYYIYQTLQGLLALKNLHLITPS</sequence>
<feature type="transmembrane region" description="Helical" evidence="1">
    <location>
        <begin position="95"/>
        <end position="117"/>
    </location>
</feature>
<feature type="transmembrane region" description="Helical" evidence="1">
    <location>
        <begin position="66"/>
        <end position="83"/>
    </location>
</feature>
<feature type="transmembrane region" description="Helical" evidence="1">
    <location>
        <begin position="129"/>
        <end position="148"/>
    </location>
</feature>
<proteinExistence type="predicted"/>
<dbReference type="AlphaFoldDB" id="A0A511N9A7"/>
<keyword evidence="1" id="KW-1133">Transmembrane helix</keyword>
<evidence type="ECO:0000313" key="2">
    <source>
        <dbReference type="EMBL" id="GEM49414.1"/>
    </source>
</evidence>
<accession>A0A511N9A7</accession>
<dbReference type="Proteomes" id="UP000321306">
    <property type="component" value="Unassembled WGS sequence"/>
</dbReference>
<dbReference type="RefSeq" id="WP_146889933.1">
    <property type="nucleotide sequence ID" value="NZ_BJXB01000034.1"/>
</dbReference>
<comment type="caution">
    <text evidence="2">The sequence shown here is derived from an EMBL/GenBank/DDBJ whole genome shotgun (WGS) entry which is preliminary data.</text>
</comment>